<dbReference type="EMBL" id="OIVN01001175">
    <property type="protein sequence ID" value="SPC90761.1"/>
    <property type="molecule type" value="Genomic_DNA"/>
</dbReference>
<dbReference type="AlphaFoldDB" id="A0A2N9FV21"/>
<sequence>MSTFQRYKVCTNRSLDERVMAPGSRGVGAIFSHFSGEDSGQTGKAIGKPRVARCSWSFHLSNAPGLVDQLVVSQEDSAREGAPDFGFQRSWYRWKACATLSLKVLDLRESELGLVRYGPANRGHQSVFGPSEDIFPIEIPARGSTRCESGRLCAQARRRQGENYEIFSIVLFHLTVFARVIDVVPDVGFRRSWYRQKACATYFLKVRALHRGELGFTRCGPANRGRWNVPYVGEPSSDQDSGLTGGALDDPRVARCS</sequence>
<gene>
    <name evidence="2" type="ORF">FSB_LOCUS18643</name>
</gene>
<feature type="region of interest" description="Disordered" evidence="1">
    <location>
        <begin position="230"/>
        <end position="257"/>
    </location>
</feature>
<evidence type="ECO:0000256" key="1">
    <source>
        <dbReference type="SAM" id="MobiDB-lite"/>
    </source>
</evidence>
<name>A0A2N9FV21_FAGSY</name>
<organism evidence="2">
    <name type="scientific">Fagus sylvatica</name>
    <name type="common">Beechnut</name>
    <dbReference type="NCBI Taxonomy" id="28930"/>
    <lineage>
        <taxon>Eukaryota</taxon>
        <taxon>Viridiplantae</taxon>
        <taxon>Streptophyta</taxon>
        <taxon>Embryophyta</taxon>
        <taxon>Tracheophyta</taxon>
        <taxon>Spermatophyta</taxon>
        <taxon>Magnoliopsida</taxon>
        <taxon>eudicotyledons</taxon>
        <taxon>Gunneridae</taxon>
        <taxon>Pentapetalae</taxon>
        <taxon>rosids</taxon>
        <taxon>fabids</taxon>
        <taxon>Fagales</taxon>
        <taxon>Fagaceae</taxon>
        <taxon>Fagus</taxon>
    </lineage>
</organism>
<evidence type="ECO:0000313" key="2">
    <source>
        <dbReference type="EMBL" id="SPC90761.1"/>
    </source>
</evidence>
<accession>A0A2N9FV21</accession>
<protein>
    <submittedName>
        <fullName evidence="2">Uncharacterized protein</fullName>
    </submittedName>
</protein>
<reference evidence="2" key="1">
    <citation type="submission" date="2018-02" db="EMBL/GenBank/DDBJ databases">
        <authorList>
            <person name="Cohen D.B."/>
            <person name="Kent A.D."/>
        </authorList>
    </citation>
    <scope>NUCLEOTIDE SEQUENCE</scope>
</reference>
<proteinExistence type="predicted"/>